<evidence type="ECO:0000313" key="3">
    <source>
        <dbReference type="Proteomes" id="UP000646776"/>
    </source>
</evidence>
<dbReference type="Pfam" id="PF12770">
    <property type="entry name" value="CHAT"/>
    <property type="match status" value="1"/>
</dbReference>
<name>A0A918HL63_9ACTN</name>
<feature type="domain" description="CHAT" evidence="1">
    <location>
        <begin position="151"/>
        <end position="431"/>
    </location>
</feature>
<protein>
    <recommendedName>
        <fullName evidence="1">CHAT domain-containing protein</fullName>
    </recommendedName>
</protein>
<dbReference type="EMBL" id="BMSA01000018">
    <property type="protein sequence ID" value="GGT70956.1"/>
    <property type="molecule type" value="Genomic_DNA"/>
</dbReference>
<evidence type="ECO:0000259" key="1">
    <source>
        <dbReference type="Pfam" id="PF12770"/>
    </source>
</evidence>
<dbReference type="Proteomes" id="UP000646776">
    <property type="component" value="Unassembled WGS sequence"/>
</dbReference>
<comment type="caution">
    <text evidence="2">The sequence shown here is derived from an EMBL/GenBank/DDBJ whole genome shotgun (WGS) entry which is preliminary data.</text>
</comment>
<proteinExistence type="predicted"/>
<sequence>MSSDARIDLSRAVDRRMASAREWDSLVEQIRALDGFADFLRPPRLEALLPAAAHGPIAVVNLSHLRCDALVVDTGGVRVVELPGLTIETVVDRTLEYLVVLRNVDLAAHEVQATWQRYQDGDHAPAAIREYTGAKLAYQRAVDERDRTLDATLAWLWDEIAGPVLTAVGLVDPPVPGQPWPRLWWCPTGPLTLLPLHAAGHHDGTGRAVLDRVVSSYTPTLRALLEARRQLDPAPDDERMLIVAVPDAPDAVPLTDVVRERDLLTSVFADRHTLLEGGAANADAVLTEMSRHRWAHFCCHGGQDLTDPSRGGLLLRDRTLGIAEISARRHHGEFAFLSACMTATGGVVLPDEAITLAAALHYTGYRRVIGTLWSVYDDTAADVAATVYADLTATGRFEPERSADALHRAIRELRDVHRLPPSAWTPFTHTGP</sequence>
<gene>
    <name evidence="2" type="ORF">GCM10010226_56070</name>
</gene>
<organism evidence="2 3">
    <name type="scientific">Streptomyces phaeofaciens</name>
    <dbReference type="NCBI Taxonomy" id="68254"/>
    <lineage>
        <taxon>Bacteria</taxon>
        <taxon>Bacillati</taxon>
        <taxon>Actinomycetota</taxon>
        <taxon>Actinomycetes</taxon>
        <taxon>Kitasatosporales</taxon>
        <taxon>Streptomycetaceae</taxon>
        <taxon>Streptomyces</taxon>
    </lineage>
</organism>
<keyword evidence="3" id="KW-1185">Reference proteome</keyword>
<reference evidence="2" key="1">
    <citation type="journal article" date="2014" name="Int. J. Syst. Evol. Microbiol.">
        <title>Complete genome sequence of Corynebacterium casei LMG S-19264T (=DSM 44701T), isolated from a smear-ripened cheese.</title>
        <authorList>
            <consortium name="US DOE Joint Genome Institute (JGI-PGF)"/>
            <person name="Walter F."/>
            <person name="Albersmeier A."/>
            <person name="Kalinowski J."/>
            <person name="Ruckert C."/>
        </authorList>
    </citation>
    <scope>NUCLEOTIDE SEQUENCE</scope>
    <source>
        <strain evidence="2">JCM 4125</strain>
    </source>
</reference>
<evidence type="ECO:0000313" key="2">
    <source>
        <dbReference type="EMBL" id="GGT70956.1"/>
    </source>
</evidence>
<dbReference type="InterPro" id="IPR024983">
    <property type="entry name" value="CHAT_dom"/>
</dbReference>
<dbReference type="AlphaFoldDB" id="A0A918HL63"/>
<accession>A0A918HL63</accession>
<reference evidence="2" key="2">
    <citation type="submission" date="2020-09" db="EMBL/GenBank/DDBJ databases">
        <authorList>
            <person name="Sun Q."/>
            <person name="Ohkuma M."/>
        </authorList>
    </citation>
    <scope>NUCLEOTIDE SEQUENCE</scope>
    <source>
        <strain evidence="2">JCM 4125</strain>
    </source>
</reference>